<dbReference type="RefSeq" id="WP_008125668.1">
    <property type="nucleotide sequence ID" value="NZ_JRPQ01000038.1"/>
</dbReference>
<dbReference type="Pfam" id="PF02577">
    <property type="entry name" value="BFN_dom"/>
    <property type="match status" value="1"/>
</dbReference>
<reference evidence="2 3" key="1">
    <citation type="submission" date="2014-07" db="EMBL/GenBank/DDBJ databases">
        <authorList>
            <person name="McCorrison J."/>
            <person name="Sanka R."/>
            <person name="Torralba M."/>
            <person name="Gillis M."/>
            <person name="Haft D.H."/>
            <person name="Methe B."/>
            <person name="Sutton G."/>
            <person name="Nelson K.E."/>
        </authorList>
    </citation>
    <scope>NUCLEOTIDE SEQUENCE [LARGE SCALE GENOMIC DNA]</scope>
    <source>
        <strain evidence="2 3">S9-PR14</strain>
    </source>
</reference>
<sequence>MNKIRLTVKSVTEIVGNKDVGLVILVDENEQRQIAIPCDYQMLYQLQLRIQNIPITPLLLPEVLWHVVRSETTADFEILIHDVIDGQYRCLLMNNSTFEPYTIRVSDALLLSLISKTPIYMDENLMKKQSVAFKKDSKGMSIPLNTLTDDMLRKALNKAIEEENYEMASHLRDEMKRRNLLDTDDKK</sequence>
<evidence type="ECO:0000259" key="1">
    <source>
        <dbReference type="PROSITE" id="PS51658"/>
    </source>
</evidence>
<gene>
    <name evidence="2" type="ORF">HMPREF9304_01615</name>
</gene>
<comment type="caution">
    <text evidence="2">The sequence shown here is derived from an EMBL/GenBank/DDBJ whole genome shotgun (WGS) entry which is preliminary data.</text>
</comment>
<dbReference type="PROSITE" id="PS51658">
    <property type="entry name" value="BFN"/>
    <property type="match status" value="1"/>
</dbReference>
<dbReference type="InterPro" id="IPR003729">
    <property type="entry name" value="Bi_nuclease_dom"/>
</dbReference>
<name>A0A098YU46_9BACT</name>
<dbReference type="EMBL" id="JRPQ01000038">
    <property type="protein sequence ID" value="KGI22924.1"/>
    <property type="molecule type" value="Genomic_DNA"/>
</dbReference>
<feature type="domain" description="BFN" evidence="1">
    <location>
        <begin position="3"/>
        <end position="133"/>
    </location>
</feature>
<protein>
    <submittedName>
        <fullName evidence="2">Bifunctional nuclease</fullName>
    </submittedName>
</protein>
<proteinExistence type="predicted"/>
<accession>A0A098YU46</accession>
<evidence type="ECO:0000313" key="3">
    <source>
        <dbReference type="Proteomes" id="UP000029723"/>
    </source>
</evidence>
<dbReference type="SUPFAM" id="SSF103256">
    <property type="entry name" value="Hypothetical protein TM0160"/>
    <property type="match status" value="1"/>
</dbReference>
<dbReference type="Gene3D" id="3.10.690.10">
    <property type="entry name" value="Bifunctional nuclease domain"/>
    <property type="match status" value="1"/>
</dbReference>
<evidence type="ECO:0000313" key="2">
    <source>
        <dbReference type="EMBL" id="KGI22924.1"/>
    </source>
</evidence>
<dbReference type="OrthoDB" id="9788698at2"/>
<dbReference type="GO" id="GO:0004518">
    <property type="term" value="F:nuclease activity"/>
    <property type="evidence" value="ECO:0007669"/>
    <property type="project" value="InterPro"/>
</dbReference>
<dbReference type="InterPro" id="IPR036104">
    <property type="entry name" value="BFN_sf"/>
</dbReference>
<dbReference type="Proteomes" id="UP000029723">
    <property type="component" value="Unassembled WGS sequence"/>
</dbReference>
<organism evidence="2 3">
    <name type="scientific">Hoylesella timonensis S9-PR14</name>
    <dbReference type="NCBI Taxonomy" id="1401062"/>
    <lineage>
        <taxon>Bacteria</taxon>
        <taxon>Pseudomonadati</taxon>
        <taxon>Bacteroidota</taxon>
        <taxon>Bacteroidia</taxon>
        <taxon>Bacteroidales</taxon>
        <taxon>Prevotellaceae</taxon>
        <taxon>Hoylesella</taxon>
    </lineage>
</organism>
<dbReference type="AlphaFoldDB" id="A0A098YU46"/>